<gene>
    <name evidence="1" type="ORF">KS419_20580</name>
</gene>
<dbReference type="Proteomes" id="UP000784880">
    <property type="component" value="Unassembled WGS sequence"/>
</dbReference>
<dbReference type="RefSeq" id="WP_217068476.1">
    <property type="nucleotide sequence ID" value="NZ_JAHQCS010000165.1"/>
</dbReference>
<reference evidence="1 2" key="1">
    <citation type="submission" date="2021-06" db="EMBL/GenBank/DDBJ databases">
        <title>Bacillus sp. RD4P76, an endophyte from a halophyte.</title>
        <authorList>
            <person name="Sun J.-Q."/>
        </authorList>
    </citation>
    <scope>NUCLEOTIDE SEQUENCE [LARGE SCALE GENOMIC DNA]</scope>
    <source>
        <strain evidence="1 2">CGMCC 1.15917</strain>
    </source>
</reference>
<dbReference type="Pfam" id="PF00657">
    <property type="entry name" value="Lipase_GDSL"/>
    <property type="match status" value="1"/>
</dbReference>
<organism evidence="1 2">
    <name type="scientific">Evansella tamaricis</name>
    <dbReference type="NCBI Taxonomy" id="2069301"/>
    <lineage>
        <taxon>Bacteria</taxon>
        <taxon>Bacillati</taxon>
        <taxon>Bacillota</taxon>
        <taxon>Bacilli</taxon>
        <taxon>Bacillales</taxon>
        <taxon>Bacillaceae</taxon>
        <taxon>Evansella</taxon>
    </lineage>
</organism>
<proteinExistence type="predicted"/>
<comment type="caution">
    <text evidence="1">The sequence shown here is derived from an EMBL/GenBank/DDBJ whole genome shotgun (WGS) entry which is preliminary data.</text>
</comment>
<evidence type="ECO:0008006" key="3">
    <source>
        <dbReference type="Google" id="ProtNLM"/>
    </source>
</evidence>
<accession>A0ABS6JKC5</accession>
<evidence type="ECO:0000313" key="1">
    <source>
        <dbReference type="EMBL" id="MBU9714136.1"/>
    </source>
</evidence>
<keyword evidence="2" id="KW-1185">Reference proteome</keyword>
<sequence>MYHWLYYTALGDSISAGVGTYLRSGFVGSYKQKLEQHLRVPVQAQTYAKPKITSSQLVYFLRDPRVRLDIAKSHIITINIGGNDLIQANKQFKRQQDPRIFEQAINTLKQNIQIIIDEIGSIKKSSHFTTPYLIQVIGLYNPYPKLTYSEYWITAINNTLSEMTQTKENTVFVDIHSIFQFNGKGILSFGGIHPNGKGHDIIAHELLTSYLNYVQSNYYQKKS</sequence>
<dbReference type="InterPro" id="IPR001087">
    <property type="entry name" value="GDSL"/>
</dbReference>
<protein>
    <recommendedName>
        <fullName evidence="3">SGNH hydrolase-type esterase domain-containing protein</fullName>
    </recommendedName>
</protein>
<name>A0ABS6JKC5_9BACI</name>
<dbReference type="EMBL" id="JAHQCS010000165">
    <property type="protein sequence ID" value="MBU9714136.1"/>
    <property type="molecule type" value="Genomic_DNA"/>
</dbReference>
<evidence type="ECO:0000313" key="2">
    <source>
        <dbReference type="Proteomes" id="UP000784880"/>
    </source>
</evidence>